<geneLocation type="plasmid" evidence="1 2">
    <name>p174778</name>
</geneLocation>
<name>A0A9W3SYY4_BACTU</name>
<dbReference type="Proteomes" id="UP000192743">
    <property type="component" value="Plasmid p174778"/>
</dbReference>
<dbReference type="EMBL" id="CP015251">
    <property type="protein sequence ID" value="AOM14337.1"/>
    <property type="molecule type" value="Genomic_DNA"/>
</dbReference>
<dbReference type="RefSeq" id="WP_069356752.1">
    <property type="nucleotide sequence ID" value="NZ_CP015251.1"/>
</dbReference>
<accession>A0A9W3SYY4</accession>
<reference evidence="1 2" key="1">
    <citation type="submission" date="2016-02" db="EMBL/GenBank/DDBJ databases">
        <title>Comparative analysis of three nematocidal Bacillus thuringiensis strains.</title>
        <authorList>
            <person name="Hollensteiner J."/>
            <person name="Kloesener M."/>
            <person name="Bunk B."/>
            <person name="Sproeer C."/>
            <person name="Rosenstiel P."/>
            <person name="Schulte-Iserlohe R."/>
            <person name="Schulenburg H."/>
            <person name="Liesegang H."/>
        </authorList>
    </citation>
    <scope>NUCLEOTIDE SEQUENCE [LARGE SCALE GENOMIC DNA]</scope>
    <source>
        <strain evidence="1 2">Bt18247</strain>
        <plasmid evidence="1 2">p174778</plasmid>
    </source>
</reference>
<evidence type="ECO:0000313" key="1">
    <source>
        <dbReference type="EMBL" id="AOM14337.1"/>
    </source>
</evidence>
<evidence type="ECO:0000313" key="2">
    <source>
        <dbReference type="Proteomes" id="UP000192743"/>
    </source>
</evidence>
<proteinExistence type="predicted"/>
<sequence>MTATLSLPLEVTNGKKLKLVQAKGKYNGLPSKEISEMVMEYSQEKGIVIDTYDITSTVAAS</sequence>
<gene>
    <name evidence="1" type="ORF">BTI247_60070</name>
</gene>
<dbReference type="AlphaFoldDB" id="A0A9W3SYY4"/>
<organism evidence="1 2">
    <name type="scientific">Bacillus thuringiensis Bt18247</name>
    <dbReference type="NCBI Taxonomy" id="1423143"/>
    <lineage>
        <taxon>Bacteria</taxon>
        <taxon>Bacillati</taxon>
        <taxon>Bacillota</taxon>
        <taxon>Bacilli</taxon>
        <taxon>Bacillales</taxon>
        <taxon>Bacillaceae</taxon>
        <taxon>Bacillus</taxon>
        <taxon>Bacillus cereus group</taxon>
    </lineage>
</organism>
<protein>
    <submittedName>
        <fullName evidence="1">Uncharacterized protein</fullName>
    </submittedName>
</protein>
<keyword evidence="1" id="KW-0614">Plasmid</keyword>